<keyword evidence="2" id="KW-1185">Reference proteome</keyword>
<evidence type="ECO:0000313" key="2">
    <source>
        <dbReference type="Proteomes" id="UP000267096"/>
    </source>
</evidence>
<evidence type="ECO:0000313" key="1">
    <source>
        <dbReference type="EMBL" id="VDK18636.1"/>
    </source>
</evidence>
<dbReference type="AlphaFoldDB" id="A0A0M3J1N3"/>
<dbReference type="WBParaSite" id="ASIM_0000143601-mRNA-1">
    <property type="protein sequence ID" value="ASIM_0000143601-mRNA-1"/>
    <property type="gene ID" value="ASIM_0000143601"/>
</dbReference>
<gene>
    <name evidence="1" type="ORF">ASIM_LOCUS1316</name>
</gene>
<name>A0A0M3J1N3_ANISI</name>
<organism evidence="3">
    <name type="scientific">Anisakis simplex</name>
    <name type="common">Herring worm</name>
    <dbReference type="NCBI Taxonomy" id="6269"/>
    <lineage>
        <taxon>Eukaryota</taxon>
        <taxon>Metazoa</taxon>
        <taxon>Ecdysozoa</taxon>
        <taxon>Nematoda</taxon>
        <taxon>Chromadorea</taxon>
        <taxon>Rhabditida</taxon>
        <taxon>Spirurina</taxon>
        <taxon>Ascaridomorpha</taxon>
        <taxon>Ascaridoidea</taxon>
        <taxon>Anisakidae</taxon>
        <taxon>Anisakis</taxon>
        <taxon>Anisakis simplex complex</taxon>
    </lineage>
</organism>
<dbReference type="Proteomes" id="UP000267096">
    <property type="component" value="Unassembled WGS sequence"/>
</dbReference>
<sequence>MVKVWENIKWSHPIEQGKLTGQDKDVESSSAFTTRTITAGNPITIRHSATTKLRRTQISQAISAQAVTIKVHDNQDDKQQ</sequence>
<reference evidence="1 2" key="2">
    <citation type="submission" date="2018-11" db="EMBL/GenBank/DDBJ databases">
        <authorList>
            <consortium name="Pathogen Informatics"/>
        </authorList>
    </citation>
    <scope>NUCLEOTIDE SEQUENCE [LARGE SCALE GENOMIC DNA]</scope>
</reference>
<reference evidence="3" key="1">
    <citation type="submission" date="2017-02" db="UniProtKB">
        <authorList>
            <consortium name="WormBaseParasite"/>
        </authorList>
    </citation>
    <scope>IDENTIFICATION</scope>
</reference>
<proteinExistence type="predicted"/>
<protein>
    <submittedName>
        <fullName evidence="3">Hva1_TUDOR domain-containing protein</fullName>
    </submittedName>
</protein>
<dbReference type="EMBL" id="UYRR01001330">
    <property type="protein sequence ID" value="VDK18636.1"/>
    <property type="molecule type" value="Genomic_DNA"/>
</dbReference>
<accession>A0A0M3J1N3</accession>
<evidence type="ECO:0000313" key="3">
    <source>
        <dbReference type="WBParaSite" id="ASIM_0000143601-mRNA-1"/>
    </source>
</evidence>